<dbReference type="GeneID" id="101987283"/>
<dbReference type="Proteomes" id="UP000694915">
    <property type="component" value="Chromosome 5"/>
</dbReference>
<gene>
    <name evidence="4" type="primary">LOC101987283</name>
</gene>
<keyword evidence="3" id="KW-1185">Reference proteome</keyword>
<dbReference type="RefSeq" id="XP_005347086.1">
    <property type="nucleotide sequence ID" value="XM_005347029.2"/>
</dbReference>
<reference evidence="4" key="1">
    <citation type="submission" date="2025-08" db="UniProtKB">
        <authorList>
            <consortium name="RefSeq"/>
        </authorList>
    </citation>
    <scope>IDENTIFICATION</scope>
</reference>
<proteinExistence type="predicted"/>
<protein>
    <submittedName>
        <fullName evidence="4">Acrosomal protein SP-10-like</fullName>
    </submittedName>
</protein>
<evidence type="ECO:0000259" key="2">
    <source>
        <dbReference type="Pfam" id="PF00021"/>
    </source>
</evidence>
<accession>A0ABM0KII8</accession>
<organism evidence="3 4">
    <name type="scientific">Microtus ochrogaster</name>
    <name type="common">Prairie vole</name>
    <dbReference type="NCBI Taxonomy" id="79684"/>
    <lineage>
        <taxon>Eukaryota</taxon>
        <taxon>Metazoa</taxon>
        <taxon>Chordata</taxon>
        <taxon>Craniata</taxon>
        <taxon>Vertebrata</taxon>
        <taxon>Euteleostomi</taxon>
        <taxon>Mammalia</taxon>
        <taxon>Eutheria</taxon>
        <taxon>Euarchontoglires</taxon>
        <taxon>Glires</taxon>
        <taxon>Rodentia</taxon>
        <taxon>Myomorpha</taxon>
        <taxon>Muroidea</taxon>
        <taxon>Cricetidae</taxon>
        <taxon>Arvicolinae</taxon>
        <taxon>Microtus</taxon>
    </lineage>
</organism>
<sequence length="106" mass="12072">MENLLKLCLFLLCFETALTLQCVLCKSYKNRKCVDGNQTCTAQPNEVCIIRRTWYASDYENLQSAESGCNESCELDEEFSDGLTIHTQCCNDEDFCNDINSPIMMS</sequence>
<dbReference type="CDD" id="cd23581">
    <property type="entry name" value="TFP_LU_ECD_mPATE6_like"/>
    <property type="match status" value="1"/>
</dbReference>
<evidence type="ECO:0000313" key="4">
    <source>
        <dbReference type="RefSeq" id="XP_005347086.1"/>
    </source>
</evidence>
<feature type="chain" id="PRO_5045115839" evidence="1">
    <location>
        <begin position="20"/>
        <end position="106"/>
    </location>
</feature>
<feature type="signal peptide" evidence="1">
    <location>
        <begin position="1"/>
        <end position="19"/>
    </location>
</feature>
<evidence type="ECO:0000256" key="1">
    <source>
        <dbReference type="SAM" id="SignalP"/>
    </source>
</evidence>
<dbReference type="InterPro" id="IPR016054">
    <property type="entry name" value="LY6_UPA_recep-like"/>
</dbReference>
<evidence type="ECO:0000313" key="3">
    <source>
        <dbReference type="Proteomes" id="UP000694915"/>
    </source>
</evidence>
<dbReference type="Pfam" id="PF00021">
    <property type="entry name" value="UPAR_LY6"/>
    <property type="match status" value="1"/>
</dbReference>
<keyword evidence="1" id="KW-0732">Signal</keyword>
<name>A0ABM0KII8_MICOH</name>
<feature type="domain" description="UPAR/Ly6" evidence="2">
    <location>
        <begin position="19"/>
        <end position="98"/>
    </location>
</feature>